<evidence type="ECO:0008006" key="3">
    <source>
        <dbReference type="Google" id="ProtNLM"/>
    </source>
</evidence>
<protein>
    <recommendedName>
        <fullName evidence="3">Ankyrin repeat protein</fullName>
    </recommendedName>
</protein>
<comment type="caution">
    <text evidence="1">The sequence shown here is derived from an EMBL/GenBank/DDBJ whole genome shotgun (WGS) entry which is preliminary data.</text>
</comment>
<evidence type="ECO:0000313" key="2">
    <source>
        <dbReference type="Proteomes" id="UP000794436"/>
    </source>
</evidence>
<dbReference type="PANTHER" id="PTHR46586:SF1">
    <property type="entry name" value="ANKYRIN REPEAT-CONTAINING PROTEIN"/>
    <property type="match status" value="1"/>
</dbReference>
<name>A0A8K1FHB6_PYTOL</name>
<organism evidence="1 2">
    <name type="scientific">Pythium oligandrum</name>
    <name type="common">Mycoparasitic fungus</name>
    <dbReference type="NCBI Taxonomy" id="41045"/>
    <lineage>
        <taxon>Eukaryota</taxon>
        <taxon>Sar</taxon>
        <taxon>Stramenopiles</taxon>
        <taxon>Oomycota</taxon>
        <taxon>Peronosporomycetes</taxon>
        <taxon>Pythiales</taxon>
        <taxon>Pythiaceae</taxon>
        <taxon>Pythium</taxon>
    </lineage>
</organism>
<dbReference type="InterPro" id="IPR002110">
    <property type="entry name" value="Ankyrin_rpt"/>
</dbReference>
<dbReference type="SUPFAM" id="SSF48403">
    <property type="entry name" value="Ankyrin repeat"/>
    <property type="match status" value="1"/>
</dbReference>
<dbReference type="InterPro" id="IPR052050">
    <property type="entry name" value="SecEffector_AnkRepeat"/>
</dbReference>
<dbReference type="PANTHER" id="PTHR46586">
    <property type="entry name" value="ANKYRIN REPEAT-CONTAINING PROTEIN"/>
    <property type="match status" value="1"/>
</dbReference>
<dbReference type="Proteomes" id="UP000794436">
    <property type="component" value="Unassembled WGS sequence"/>
</dbReference>
<evidence type="ECO:0000313" key="1">
    <source>
        <dbReference type="EMBL" id="TMW58618.1"/>
    </source>
</evidence>
<dbReference type="EMBL" id="SPLM01000111">
    <property type="protein sequence ID" value="TMW58618.1"/>
    <property type="molecule type" value="Genomic_DNA"/>
</dbReference>
<accession>A0A8K1FHB6</accession>
<gene>
    <name evidence="1" type="ORF">Poli38472_010177</name>
</gene>
<dbReference type="Pfam" id="PF12796">
    <property type="entry name" value="Ank_2"/>
    <property type="match status" value="1"/>
</dbReference>
<proteinExistence type="predicted"/>
<keyword evidence="2" id="KW-1185">Reference proteome</keyword>
<dbReference type="InterPro" id="IPR036770">
    <property type="entry name" value="Ankyrin_rpt-contain_sf"/>
</dbReference>
<dbReference type="AlphaFoldDB" id="A0A8K1FHB6"/>
<dbReference type="Gene3D" id="1.25.40.20">
    <property type="entry name" value="Ankyrin repeat-containing domain"/>
    <property type="match status" value="1"/>
</dbReference>
<dbReference type="OrthoDB" id="20872at2759"/>
<reference evidence="1" key="1">
    <citation type="submission" date="2019-03" db="EMBL/GenBank/DDBJ databases">
        <title>Long read genome sequence of the mycoparasitic Pythium oligandrum ATCC 38472 isolated from sugarbeet rhizosphere.</title>
        <authorList>
            <person name="Gaulin E."/>
        </authorList>
    </citation>
    <scope>NUCLEOTIDE SEQUENCE</scope>
    <source>
        <strain evidence="1">ATCC 38472_TT</strain>
    </source>
</reference>
<sequence length="370" mass="42431">MKCPRCLTVPMSPRKKLRRDDDALPRHRAVLSVLTSAELLRTVICYLPGVPRRLLTLKQEYELPSSEKVEIYGWYDDLYGDAEVPLVSEEMDDIDAKWRRANAGLVEMAILADDKRAIEMVYELHRQPEFEQHPMLRVQFPMRFAAAEGKIKMLEWLATRPERDEWLSDPWLLDSAICSVDIDVAQWVHRHFQPVSGDKSVIRSRTMDFMALHGNVTLMRWLVPHYKDQVVLSTLAIDGATRNGHLDMVKYLHEERNDGCTIDAVDIAANNGHLDVVKFLFEHRQEKGSMEALNDAAANARGEVLRYLLTKMPDIPVSDAVTEAARKNDFDLIKLLYDARPSEVISSRAFDFVQDVEILKYLRDRGASPT</sequence>